<keyword evidence="2" id="KW-1185">Reference proteome</keyword>
<dbReference type="Proteomes" id="UP001303046">
    <property type="component" value="Unassembled WGS sequence"/>
</dbReference>
<protein>
    <submittedName>
        <fullName evidence="1">Uncharacterized protein</fullName>
    </submittedName>
</protein>
<name>A0ABR1BPK4_NECAM</name>
<evidence type="ECO:0000313" key="1">
    <source>
        <dbReference type="EMBL" id="KAK6728342.1"/>
    </source>
</evidence>
<accession>A0ABR1BPK4</accession>
<gene>
    <name evidence="1" type="primary">Necator_chrI.g1902</name>
    <name evidence="1" type="ORF">RB195_005776</name>
</gene>
<sequence length="269" mass="29836">MGANAAQAVPVLLFISYFKSFSTFTERPSRRSLKGAGGIPGNLYDPRHGVDAVQAAEPLTESSLFLRLGFIQRPRYGRGDELGEYFVQPAQQACRTVVPKVPSVTFLMDKNGAEGEGEEWPNEVTGSRENRQDGWVYNKTNTAYISRRNFLSTSNECAVIHLSYVAPSALGLLQRNHVKLGSSEKSMQTVSMPSRACVTLVRLGQPEISSPLTGRLTVRRLRRQGPVYRLGFRFESLRKSKVGMSDVSNTTLETLPDDEPPLCIVVRRP</sequence>
<reference evidence="1 2" key="1">
    <citation type="submission" date="2023-08" db="EMBL/GenBank/DDBJ databases">
        <title>A Necator americanus chromosomal reference genome.</title>
        <authorList>
            <person name="Ilik V."/>
            <person name="Petrzelkova K.J."/>
            <person name="Pardy F."/>
            <person name="Fuh T."/>
            <person name="Niatou-Singa F.S."/>
            <person name="Gouil Q."/>
            <person name="Baker L."/>
            <person name="Ritchie M.E."/>
            <person name="Jex A.R."/>
            <person name="Gazzola D."/>
            <person name="Li H."/>
            <person name="Toshio Fujiwara R."/>
            <person name="Zhan B."/>
            <person name="Aroian R.V."/>
            <person name="Pafco B."/>
            <person name="Schwarz E.M."/>
        </authorList>
    </citation>
    <scope>NUCLEOTIDE SEQUENCE [LARGE SCALE GENOMIC DNA]</scope>
    <source>
        <strain evidence="1 2">Aroian</strain>
        <tissue evidence="1">Whole animal</tissue>
    </source>
</reference>
<dbReference type="EMBL" id="JAVFWL010000001">
    <property type="protein sequence ID" value="KAK6728342.1"/>
    <property type="molecule type" value="Genomic_DNA"/>
</dbReference>
<proteinExistence type="predicted"/>
<comment type="caution">
    <text evidence="1">The sequence shown here is derived from an EMBL/GenBank/DDBJ whole genome shotgun (WGS) entry which is preliminary data.</text>
</comment>
<evidence type="ECO:0000313" key="2">
    <source>
        <dbReference type="Proteomes" id="UP001303046"/>
    </source>
</evidence>
<organism evidence="1 2">
    <name type="scientific">Necator americanus</name>
    <name type="common">Human hookworm</name>
    <dbReference type="NCBI Taxonomy" id="51031"/>
    <lineage>
        <taxon>Eukaryota</taxon>
        <taxon>Metazoa</taxon>
        <taxon>Ecdysozoa</taxon>
        <taxon>Nematoda</taxon>
        <taxon>Chromadorea</taxon>
        <taxon>Rhabditida</taxon>
        <taxon>Rhabditina</taxon>
        <taxon>Rhabditomorpha</taxon>
        <taxon>Strongyloidea</taxon>
        <taxon>Ancylostomatidae</taxon>
        <taxon>Bunostominae</taxon>
        <taxon>Necator</taxon>
    </lineage>
</organism>